<sequence length="439" mass="46609">MASGTRHARGSRRGPRIPAAVILLTVAALVAAVVGLNLGREPLARSAEGPTAAEPTTRPGSEPTTEAPSSPPQGSEDEDVELTILSAGDVLPHESVNRAAETAQGWDFVPLMSSTRAWTAGADLALCSLEVPIRPPGEQVSAYPVFGAPEELIGSLQELGWDGCTTATNHSMDRGAAGVTHTLDLLDEAGMGHVGTARTPAEAEQPQLYRLERESREVTVAHLAATTSDNGLPAPANQPWMVTSADTGALIEQARRARDDGADLVVVSMHWGTEYVDSPIEEQTRIASALAESGQVDLIFGNHSHTPQPLERLPGGPDGEGMWVAWSMGNFISNQDALCCRMETGTGIMATATVTVPSDGEPRVTGLEWAPVTVDREGGQRIHPLLDLMNGERPDGLTLDEATLQRRWDGVVAVMGEDRLRRQPPESTGPGPEVLPRER</sequence>
<protein>
    <submittedName>
        <fullName evidence="4">CapA family protein</fullName>
    </submittedName>
</protein>
<dbReference type="RefSeq" id="WP_388009444.1">
    <property type="nucleotide sequence ID" value="NZ_JBHUEE010000009.1"/>
</dbReference>
<feature type="compositionally biased region" description="Low complexity" evidence="2">
    <location>
        <begin position="59"/>
        <end position="68"/>
    </location>
</feature>
<dbReference type="PANTHER" id="PTHR33393">
    <property type="entry name" value="POLYGLUTAMINE SYNTHESIS ACCESSORY PROTEIN RV0574C-RELATED"/>
    <property type="match status" value="1"/>
</dbReference>
<comment type="similarity">
    <text evidence="1">Belongs to the CapA family.</text>
</comment>
<evidence type="ECO:0000313" key="4">
    <source>
        <dbReference type="EMBL" id="MFD1719344.1"/>
    </source>
</evidence>
<dbReference type="InterPro" id="IPR019079">
    <property type="entry name" value="Capsule_synth_CapA"/>
</dbReference>
<comment type="caution">
    <text evidence="4">The sequence shown here is derived from an EMBL/GenBank/DDBJ whole genome shotgun (WGS) entry which is preliminary data.</text>
</comment>
<dbReference type="Pfam" id="PF09587">
    <property type="entry name" value="PGA_cap"/>
    <property type="match status" value="1"/>
</dbReference>
<proteinExistence type="inferred from homology"/>
<gene>
    <name evidence="4" type="ORF">ACFSE6_15985</name>
</gene>
<name>A0ABW4L862_9MICO</name>
<evidence type="ECO:0000256" key="1">
    <source>
        <dbReference type="ARBA" id="ARBA00005662"/>
    </source>
</evidence>
<dbReference type="SMART" id="SM00854">
    <property type="entry name" value="PGA_cap"/>
    <property type="match status" value="1"/>
</dbReference>
<accession>A0ABW4L862</accession>
<feature type="domain" description="Capsule synthesis protein CapA" evidence="3">
    <location>
        <begin position="83"/>
        <end position="335"/>
    </location>
</feature>
<organism evidence="4 5">
    <name type="scientific">Georgenia deserti</name>
    <dbReference type="NCBI Taxonomy" id="2093781"/>
    <lineage>
        <taxon>Bacteria</taxon>
        <taxon>Bacillati</taxon>
        <taxon>Actinomycetota</taxon>
        <taxon>Actinomycetes</taxon>
        <taxon>Micrococcales</taxon>
        <taxon>Bogoriellaceae</taxon>
        <taxon>Georgenia</taxon>
    </lineage>
</organism>
<dbReference type="InterPro" id="IPR052169">
    <property type="entry name" value="CW_Biosynth-Accessory"/>
</dbReference>
<keyword evidence="5" id="KW-1185">Reference proteome</keyword>
<dbReference type="InterPro" id="IPR029052">
    <property type="entry name" value="Metallo-depent_PP-like"/>
</dbReference>
<dbReference type="EMBL" id="JBHUEE010000009">
    <property type="protein sequence ID" value="MFD1719344.1"/>
    <property type="molecule type" value="Genomic_DNA"/>
</dbReference>
<reference evidence="5" key="1">
    <citation type="journal article" date="2019" name="Int. J. Syst. Evol. Microbiol.">
        <title>The Global Catalogue of Microorganisms (GCM) 10K type strain sequencing project: providing services to taxonomists for standard genome sequencing and annotation.</title>
        <authorList>
            <consortium name="The Broad Institute Genomics Platform"/>
            <consortium name="The Broad Institute Genome Sequencing Center for Infectious Disease"/>
            <person name="Wu L."/>
            <person name="Ma J."/>
        </authorList>
    </citation>
    <scope>NUCLEOTIDE SEQUENCE [LARGE SCALE GENOMIC DNA]</scope>
    <source>
        <strain evidence="5">JCM 17130</strain>
    </source>
</reference>
<dbReference type="CDD" id="cd07381">
    <property type="entry name" value="MPP_CapA"/>
    <property type="match status" value="1"/>
</dbReference>
<dbReference type="Gene3D" id="3.60.21.10">
    <property type="match status" value="1"/>
</dbReference>
<dbReference type="PANTHER" id="PTHR33393:SF13">
    <property type="entry name" value="PGA BIOSYNTHESIS PROTEIN CAPA"/>
    <property type="match status" value="1"/>
</dbReference>
<feature type="region of interest" description="Disordered" evidence="2">
    <location>
        <begin position="417"/>
        <end position="439"/>
    </location>
</feature>
<dbReference type="SUPFAM" id="SSF56300">
    <property type="entry name" value="Metallo-dependent phosphatases"/>
    <property type="match status" value="1"/>
</dbReference>
<dbReference type="Proteomes" id="UP001597277">
    <property type="component" value="Unassembled WGS sequence"/>
</dbReference>
<evidence type="ECO:0000313" key="5">
    <source>
        <dbReference type="Proteomes" id="UP001597277"/>
    </source>
</evidence>
<evidence type="ECO:0000256" key="2">
    <source>
        <dbReference type="SAM" id="MobiDB-lite"/>
    </source>
</evidence>
<feature type="region of interest" description="Disordered" evidence="2">
    <location>
        <begin position="45"/>
        <end position="78"/>
    </location>
</feature>
<evidence type="ECO:0000259" key="3">
    <source>
        <dbReference type="SMART" id="SM00854"/>
    </source>
</evidence>